<evidence type="ECO:0000256" key="1">
    <source>
        <dbReference type="ARBA" id="ARBA00022801"/>
    </source>
</evidence>
<feature type="domain" description="Alpha/beta hydrolase fold-3" evidence="2">
    <location>
        <begin position="96"/>
        <end position="311"/>
    </location>
</feature>
<organism evidence="3 4">
    <name type="scientific">Rhypophila decipiens</name>
    <dbReference type="NCBI Taxonomy" id="261697"/>
    <lineage>
        <taxon>Eukaryota</taxon>
        <taxon>Fungi</taxon>
        <taxon>Dikarya</taxon>
        <taxon>Ascomycota</taxon>
        <taxon>Pezizomycotina</taxon>
        <taxon>Sordariomycetes</taxon>
        <taxon>Sordariomycetidae</taxon>
        <taxon>Sordariales</taxon>
        <taxon>Naviculisporaceae</taxon>
        <taxon>Rhypophila</taxon>
    </lineage>
</organism>
<evidence type="ECO:0000259" key="2">
    <source>
        <dbReference type="Pfam" id="PF07859"/>
    </source>
</evidence>
<gene>
    <name evidence="3" type="ORF">QBC37DRAFT_282240</name>
</gene>
<dbReference type="PANTHER" id="PTHR48081">
    <property type="entry name" value="AB HYDROLASE SUPERFAMILY PROTEIN C4A8.06C"/>
    <property type="match status" value="1"/>
</dbReference>
<reference evidence="3" key="1">
    <citation type="journal article" date="2023" name="Mol. Phylogenet. Evol.">
        <title>Genome-scale phylogeny and comparative genomics of the fungal order Sordariales.</title>
        <authorList>
            <person name="Hensen N."/>
            <person name="Bonometti L."/>
            <person name="Westerberg I."/>
            <person name="Brannstrom I.O."/>
            <person name="Guillou S."/>
            <person name="Cros-Aarteil S."/>
            <person name="Calhoun S."/>
            <person name="Haridas S."/>
            <person name="Kuo A."/>
            <person name="Mondo S."/>
            <person name="Pangilinan J."/>
            <person name="Riley R."/>
            <person name="LaButti K."/>
            <person name="Andreopoulos B."/>
            <person name="Lipzen A."/>
            <person name="Chen C."/>
            <person name="Yan M."/>
            <person name="Daum C."/>
            <person name="Ng V."/>
            <person name="Clum A."/>
            <person name="Steindorff A."/>
            <person name="Ohm R.A."/>
            <person name="Martin F."/>
            <person name="Silar P."/>
            <person name="Natvig D.O."/>
            <person name="Lalanne C."/>
            <person name="Gautier V."/>
            <person name="Ament-Velasquez S.L."/>
            <person name="Kruys A."/>
            <person name="Hutchinson M.I."/>
            <person name="Powell A.J."/>
            <person name="Barry K."/>
            <person name="Miller A.N."/>
            <person name="Grigoriev I.V."/>
            <person name="Debuchy R."/>
            <person name="Gladieux P."/>
            <person name="Hiltunen Thoren M."/>
            <person name="Johannesson H."/>
        </authorList>
    </citation>
    <scope>NUCLEOTIDE SEQUENCE</scope>
    <source>
        <strain evidence="3">PSN293</strain>
    </source>
</reference>
<dbReference type="InterPro" id="IPR050300">
    <property type="entry name" value="GDXG_lipolytic_enzyme"/>
</dbReference>
<sequence length="427" mass="47778">MVRPYETTPTTDQGAENIIRREPPLLTKLTYASYVYFIKGLVSPVYRWINLRESFNPPPGAPDIVKTYECRPNLPVRIFLPTFYDQTSPQTLPTLFTIHGGGFCVGQSRDDDEWNRSFADSQYVLVVALNYSKAPENPFPKSVHDIGALLNAVLSDESLPIDRTANTASKRSRTAILGFSSGANLALAACQLPLVREQQCYPAAVISCYGNLDLTVPVEEKTANRPWKGDLLPPPRNATTEPTMTFAPALEWGYIPYGQDLSDPLLSPYFAPREKLPPFVGVAAAELDILAHESWRFACRLAREGAAATVKLRQIPDRKSNDPRWRICGWENSVGRVGELEKEEVERFAFEENWGTGGVKWLLVPDVMHGFDNANCRWWFGGQETIEDAESKAEVCRVELGRWLKETVWCLDPGDETASVYSCSGHV</sequence>
<dbReference type="Pfam" id="PF07859">
    <property type="entry name" value="Abhydrolase_3"/>
    <property type="match status" value="1"/>
</dbReference>
<reference evidence="3" key="2">
    <citation type="submission" date="2023-05" db="EMBL/GenBank/DDBJ databases">
        <authorList>
            <consortium name="Lawrence Berkeley National Laboratory"/>
            <person name="Steindorff A."/>
            <person name="Hensen N."/>
            <person name="Bonometti L."/>
            <person name="Westerberg I."/>
            <person name="Brannstrom I.O."/>
            <person name="Guillou S."/>
            <person name="Cros-Aarteil S."/>
            <person name="Calhoun S."/>
            <person name="Haridas S."/>
            <person name="Kuo A."/>
            <person name="Mondo S."/>
            <person name="Pangilinan J."/>
            <person name="Riley R."/>
            <person name="Labutti K."/>
            <person name="Andreopoulos B."/>
            <person name="Lipzen A."/>
            <person name="Chen C."/>
            <person name="Yanf M."/>
            <person name="Daum C."/>
            <person name="Ng V."/>
            <person name="Clum A."/>
            <person name="Ohm R."/>
            <person name="Martin F."/>
            <person name="Silar P."/>
            <person name="Natvig D."/>
            <person name="Lalanne C."/>
            <person name="Gautier V."/>
            <person name="Ament-Velasquez S.L."/>
            <person name="Kruys A."/>
            <person name="Hutchinson M.I."/>
            <person name="Powell A.J."/>
            <person name="Barry K."/>
            <person name="Miller A.N."/>
            <person name="Grigoriev I.V."/>
            <person name="Debuchy R."/>
            <person name="Gladieux P."/>
            <person name="Thoren M.H."/>
            <person name="Johannesson H."/>
        </authorList>
    </citation>
    <scope>NUCLEOTIDE SEQUENCE</scope>
    <source>
        <strain evidence="3">PSN293</strain>
    </source>
</reference>
<dbReference type="Gene3D" id="3.40.50.1820">
    <property type="entry name" value="alpha/beta hydrolase"/>
    <property type="match status" value="1"/>
</dbReference>
<dbReference type="PANTHER" id="PTHR48081:SF8">
    <property type="entry name" value="ALPHA_BETA HYDROLASE FOLD-3 DOMAIN-CONTAINING PROTEIN-RELATED"/>
    <property type="match status" value="1"/>
</dbReference>
<comment type="caution">
    <text evidence="3">The sequence shown here is derived from an EMBL/GenBank/DDBJ whole genome shotgun (WGS) entry which is preliminary data.</text>
</comment>
<dbReference type="SUPFAM" id="SSF53474">
    <property type="entry name" value="alpha/beta-Hydrolases"/>
    <property type="match status" value="1"/>
</dbReference>
<accession>A0AAN7BBR2</accession>
<evidence type="ECO:0000313" key="3">
    <source>
        <dbReference type="EMBL" id="KAK4215140.1"/>
    </source>
</evidence>
<dbReference type="InterPro" id="IPR029058">
    <property type="entry name" value="AB_hydrolase_fold"/>
</dbReference>
<keyword evidence="1 3" id="KW-0378">Hydrolase</keyword>
<protein>
    <submittedName>
        <fullName evidence="3">Alpha/Beta hydrolase protein</fullName>
    </submittedName>
</protein>
<dbReference type="InterPro" id="IPR013094">
    <property type="entry name" value="AB_hydrolase_3"/>
</dbReference>
<keyword evidence="4" id="KW-1185">Reference proteome</keyword>
<dbReference type="AlphaFoldDB" id="A0AAN7BBR2"/>
<dbReference type="GO" id="GO:0016787">
    <property type="term" value="F:hydrolase activity"/>
    <property type="evidence" value="ECO:0007669"/>
    <property type="project" value="UniProtKB-KW"/>
</dbReference>
<dbReference type="EMBL" id="MU858083">
    <property type="protein sequence ID" value="KAK4215140.1"/>
    <property type="molecule type" value="Genomic_DNA"/>
</dbReference>
<dbReference type="Proteomes" id="UP001301769">
    <property type="component" value="Unassembled WGS sequence"/>
</dbReference>
<name>A0AAN7BBR2_9PEZI</name>
<evidence type="ECO:0000313" key="4">
    <source>
        <dbReference type="Proteomes" id="UP001301769"/>
    </source>
</evidence>
<proteinExistence type="predicted"/>